<keyword evidence="4" id="KW-1185">Reference proteome</keyword>
<dbReference type="InterPro" id="IPR017894">
    <property type="entry name" value="HTH_IS21_transposase_type"/>
</dbReference>
<dbReference type="AlphaFoldDB" id="A0A8J4A8U9"/>
<dbReference type="PROSITE" id="PS50531">
    <property type="entry name" value="HTH_IS21"/>
    <property type="match status" value="1"/>
</dbReference>
<dbReference type="PANTHER" id="PTHR33498:SF1">
    <property type="entry name" value="TRANSPOSASE FOR INSERTION SEQUENCE ELEMENT IS1557"/>
    <property type="match status" value="1"/>
</dbReference>
<feature type="region of interest" description="Disordered" evidence="1">
    <location>
        <begin position="232"/>
        <end position="260"/>
    </location>
</feature>
<dbReference type="PANTHER" id="PTHR33498">
    <property type="entry name" value="TRANSPOSASE FOR INSERTION SEQUENCE ELEMENT IS1557"/>
    <property type="match status" value="1"/>
</dbReference>
<dbReference type="Proteomes" id="UP000614996">
    <property type="component" value="Unassembled WGS sequence"/>
</dbReference>
<reference evidence="4" key="1">
    <citation type="journal article" date="2021" name="Int. J. Syst. Evol. Microbiol.">
        <title>Actinocatenispora comari sp. nov., an endophytic actinomycete isolated from aerial parts of Comarum salesowianum.</title>
        <authorList>
            <person name="Oyunbileg N."/>
            <person name="Iizaka Y."/>
            <person name="Hamada M."/>
            <person name="Davaapurev B.O."/>
            <person name="Fukumoto A."/>
            <person name="Tsetseg B."/>
            <person name="Kato F."/>
            <person name="Tamura T."/>
            <person name="Batkhuu J."/>
            <person name="Anzai Y."/>
        </authorList>
    </citation>
    <scope>NUCLEOTIDE SEQUENCE [LARGE SCALE GENOMIC DNA]</scope>
    <source>
        <strain evidence="4">NUM-2625</strain>
    </source>
</reference>
<evidence type="ECO:0000259" key="2">
    <source>
        <dbReference type="PROSITE" id="PS50531"/>
    </source>
</evidence>
<gene>
    <name evidence="3" type="ORF">NUM_16070</name>
</gene>
<evidence type="ECO:0000313" key="3">
    <source>
        <dbReference type="EMBL" id="GIL26353.1"/>
    </source>
</evidence>
<dbReference type="RefSeq" id="WP_207124147.1">
    <property type="nucleotide sequence ID" value="NZ_BOPO01000022.1"/>
</dbReference>
<comment type="caution">
    <text evidence="3">The sequence shown here is derived from an EMBL/GenBank/DDBJ whole genome shotgun (WGS) entry which is preliminary data.</text>
</comment>
<name>A0A8J4A8U9_9ACTN</name>
<proteinExistence type="predicted"/>
<dbReference type="InterPro" id="IPR047951">
    <property type="entry name" value="Transpos_ISL3"/>
</dbReference>
<feature type="region of interest" description="Disordered" evidence="1">
    <location>
        <begin position="69"/>
        <end position="92"/>
    </location>
</feature>
<evidence type="ECO:0000313" key="4">
    <source>
        <dbReference type="Proteomes" id="UP000614996"/>
    </source>
</evidence>
<accession>A0A8J4A8U9</accession>
<protein>
    <recommendedName>
        <fullName evidence="2">HTH IS21-type domain-containing protein</fullName>
    </recommendedName>
</protein>
<sequence>MTTLRLLLRPRLPEPAIPRVLSVDDFALRRGRHYATLLIDAVTHQRIDVLADRKAATLTAWLGSIPVSRSSAGTDRPLTPKPSTLLTPPRSGSDRWHLRHNLAAAVDKTVIAHASCWNSLPHNTSGVAAQRTRRRFAAVHELTDVGVGLLETTRRLGWSLNTVKRYARAESVEQLLRPPRYGRCLVDPYRDLVRRRLSEQVPVTRILDEIRAAGYTRSANLLVRYFQQGRADAPGPVPSPRKPDLVDHVPTLRSGHRPTPTHRTLDRLLPQMTAMARQVHAFATNLTYRRGIDLPDWIETTRSLQLPGFGQFLDSLVKAQPAVTAGLTRDCPGFG</sequence>
<feature type="domain" description="HTH IS21-type" evidence="2">
    <location>
        <begin position="134"/>
        <end position="197"/>
    </location>
</feature>
<evidence type="ECO:0000256" key="1">
    <source>
        <dbReference type="SAM" id="MobiDB-lite"/>
    </source>
</evidence>
<dbReference type="EMBL" id="BOPO01000022">
    <property type="protein sequence ID" value="GIL26353.1"/>
    <property type="molecule type" value="Genomic_DNA"/>
</dbReference>
<organism evidence="3 4">
    <name type="scientific">Actinocatenispora comari</name>
    <dbReference type="NCBI Taxonomy" id="2807577"/>
    <lineage>
        <taxon>Bacteria</taxon>
        <taxon>Bacillati</taxon>
        <taxon>Actinomycetota</taxon>
        <taxon>Actinomycetes</taxon>
        <taxon>Micromonosporales</taxon>
        <taxon>Micromonosporaceae</taxon>
        <taxon>Actinocatenispora</taxon>
    </lineage>
</organism>